<dbReference type="AlphaFoldDB" id="A0A9N9DYR4"/>
<feature type="domain" description="GATA-type" evidence="3">
    <location>
        <begin position="298"/>
        <end position="361"/>
    </location>
</feature>
<dbReference type="InterPro" id="IPR013088">
    <property type="entry name" value="Znf_NHR/GATA"/>
</dbReference>
<gene>
    <name evidence="4" type="ORF">CPELLU_LOCUS9485</name>
</gene>
<dbReference type="GO" id="GO:0008270">
    <property type="term" value="F:zinc ion binding"/>
    <property type="evidence" value="ECO:0007669"/>
    <property type="project" value="UniProtKB-KW"/>
</dbReference>
<dbReference type="CDD" id="cd00202">
    <property type="entry name" value="ZnF_GATA"/>
    <property type="match status" value="1"/>
</dbReference>
<dbReference type="InterPro" id="IPR000679">
    <property type="entry name" value="Znf_GATA"/>
</dbReference>
<evidence type="ECO:0000256" key="2">
    <source>
        <dbReference type="SAM" id="MobiDB-lite"/>
    </source>
</evidence>
<name>A0A9N9DYR4_9GLOM</name>
<dbReference type="SUPFAM" id="SSF57716">
    <property type="entry name" value="Glucocorticoid receptor-like (DNA-binding domain)"/>
    <property type="match status" value="1"/>
</dbReference>
<dbReference type="PROSITE" id="PS50114">
    <property type="entry name" value="GATA_ZN_FINGER_2"/>
    <property type="match status" value="1"/>
</dbReference>
<accession>A0A9N9DYR4</accession>
<keyword evidence="1" id="KW-0479">Metal-binding</keyword>
<dbReference type="Pfam" id="PF00320">
    <property type="entry name" value="GATA"/>
    <property type="match status" value="1"/>
</dbReference>
<evidence type="ECO:0000259" key="3">
    <source>
        <dbReference type="PROSITE" id="PS50114"/>
    </source>
</evidence>
<feature type="compositionally biased region" description="Polar residues" evidence="2">
    <location>
        <begin position="399"/>
        <end position="428"/>
    </location>
</feature>
<feature type="region of interest" description="Disordered" evidence="2">
    <location>
        <begin position="369"/>
        <end position="428"/>
    </location>
</feature>
<comment type="caution">
    <text evidence="4">The sequence shown here is derived from an EMBL/GenBank/DDBJ whole genome shotgun (WGS) entry which is preliminary data.</text>
</comment>
<keyword evidence="1" id="KW-0862">Zinc</keyword>
<feature type="compositionally biased region" description="Polar residues" evidence="2">
    <location>
        <begin position="242"/>
        <end position="272"/>
    </location>
</feature>
<evidence type="ECO:0000313" key="5">
    <source>
        <dbReference type="Proteomes" id="UP000789759"/>
    </source>
</evidence>
<keyword evidence="1" id="KW-0863">Zinc-finger</keyword>
<evidence type="ECO:0000313" key="4">
    <source>
        <dbReference type="EMBL" id="CAG8654167.1"/>
    </source>
</evidence>
<dbReference type="EMBL" id="CAJVQA010007269">
    <property type="protein sequence ID" value="CAG8654167.1"/>
    <property type="molecule type" value="Genomic_DNA"/>
</dbReference>
<reference evidence="4" key="1">
    <citation type="submission" date="2021-06" db="EMBL/GenBank/DDBJ databases">
        <authorList>
            <person name="Kallberg Y."/>
            <person name="Tangrot J."/>
            <person name="Rosling A."/>
        </authorList>
    </citation>
    <scope>NUCLEOTIDE SEQUENCE</scope>
    <source>
        <strain evidence="4">FL966</strain>
    </source>
</reference>
<dbReference type="SMART" id="SM00401">
    <property type="entry name" value="ZnF_GATA"/>
    <property type="match status" value="1"/>
</dbReference>
<dbReference type="Proteomes" id="UP000789759">
    <property type="component" value="Unassembled WGS sequence"/>
</dbReference>
<feature type="region of interest" description="Disordered" evidence="2">
    <location>
        <begin position="230"/>
        <end position="298"/>
    </location>
</feature>
<dbReference type="OrthoDB" id="515401at2759"/>
<dbReference type="Gene3D" id="3.30.50.10">
    <property type="entry name" value="Erythroid Transcription Factor GATA-1, subunit A"/>
    <property type="match status" value="1"/>
</dbReference>
<protein>
    <submittedName>
        <fullName evidence="4">19803_t:CDS:1</fullName>
    </submittedName>
</protein>
<keyword evidence="5" id="KW-1185">Reference proteome</keyword>
<proteinExistence type="predicted"/>
<sequence>MAPNHILMNIDSALFYAPNLSYAYAIPAPSHEKILQVQIPTYQLVAHPSIVLPMTDNEIMSSSLHNSNDEMSDQKLTLHWLDTNTGNDSLATPAMRQLRSPLESFMMGESLFESNDVMLSSPTEEKVSPSALDSPVNSNIGENNSSEMLSNSFNDNGILEGTLNSPLDFFSEQDFAALAEGCSLALSSMHQQIQSRRKSMQDISVENFIKIEPNEENNGMIKDIQMTQVLSSGDTSRHDSENSPVETTSSHTSPFSTAPSSPHQPVSTSNIGVSPEVVNPLQAIPKTKSIKKHTSTKPPRNVECYNCGVNKTPLWRRTPDRMHSLCNACGLYYKQYNTHRPLHVRNKPSNNNTPYTLPASRKNTVANISSESLSSQQPLQVSQQSKIQRRRRDWGAASGNPNGTFDSSGSEVSCDSNPQSPTSHQHSLTTIQTLLPNHRSIIPLMIPHSQLIPSPVMVNPPVQQTYTATPCIPQQCDFDDSRFKALIGKMSRKQVEEFLSVLEKRCDILKQVLSQEQNC</sequence>
<dbReference type="GO" id="GO:0043565">
    <property type="term" value="F:sequence-specific DNA binding"/>
    <property type="evidence" value="ECO:0007669"/>
    <property type="project" value="InterPro"/>
</dbReference>
<organism evidence="4 5">
    <name type="scientific">Cetraspora pellucida</name>
    <dbReference type="NCBI Taxonomy" id="1433469"/>
    <lineage>
        <taxon>Eukaryota</taxon>
        <taxon>Fungi</taxon>
        <taxon>Fungi incertae sedis</taxon>
        <taxon>Mucoromycota</taxon>
        <taxon>Glomeromycotina</taxon>
        <taxon>Glomeromycetes</taxon>
        <taxon>Diversisporales</taxon>
        <taxon>Gigasporaceae</taxon>
        <taxon>Cetraspora</taxon>
    </lineage>
</organism>
<dbReference type="GO" id="GO:0006355">
    <property type="term" value="P:regulation of DNA-templated transcription"/>
    <property type="evidence" value="ECO:0007669"/>
    <property type="project" value="InterPro"/>
</dbReference>
<evidence type="ECO:0000256" key="1">
    <source>
        <dbReference type="PROSITE-ProRule" id="PRU00094"/>
    </source>
</evidence>
<feature type="compositionally biased region" description="Low complexity" evidence="2">
    <location>
        <begin position="369"/>
        <end position="385"/>
    </location>
</feature>